<protein>
    <submittedName>
        <fullName evidence="2">G6005 protein</fullName>
    </submittedName>
</protein>
<name>A0ABP1G0Y2_9CHLO</name>
<evidence type="ECO:0000313" key="2">
    <source>
        <dbReference type="EMBL" id="CAL5223482.1"/>
    </source>
</evidence>
<dbReference type="Proteomes" id="UP001497392">
    <property type="component" value="Unassembled WGS sequence"/>
</dbReference>
<sequence length="137" mass="14881">MNVAEKVLDRLHLRRHSAEKEVEVEDPDVKVKIKERVDPAAERDTAPERDVHPNTPPATGPKIKVKVKDPAGPDIKEKIKVREVAPGEFVVEEKYKGPDGKIHVRTRAAVGDEIPGAAAAVHAPGVHVEAGVRPPPT</sequence>
<proteinExistence type="predicted"/>
<dbReference type="EMBL" id="CAXHTA020000008">
    <property type="protein sequence ID" value="CAL5223482.1"/>
    <property type="molecule type" value="Genomic_DNA"/>
</dbReference>
<evidence type="ECO:0000256" key="1">
    <source>
        <dbReference type="SAM" id="MobiDB-lite"/>
    </source>
</evidence>
<keyword evidence="3" id="KW-1185">Reference proteome</keyword>
<feature type="region of interest" description="Disordered" evidence="1">
    <location>
        <begin position="15"/>
        <end position="71"/>
    </location>
</feature>
<organism evidence="2 3">
    <name type="scientific">Coccomyxa viridis</name>
    <dbReference type="NCBI Taxonomy" id="1274662"/>
    <lineage>
        <taxon>Eukaryota</taxon>
        <taxon>Viridiplantae</taxon>
        <taxon>Chlorophyta</taxon>
        <taxon>core chlorophytes</taxon>
        <taxon>Trebouxiophyceae</taxon>
        <taxon>Trebouxiophyceae incertae sedis</taxon>
        <taxon>Coccomyxaceae</taxon>
        <taxon>Coccomyxa</taxon>
    </lineage>
</organism>
<accession>A0ABP1G0Y2</accession>
<reference evidence="2 3" key="1">
    <citation type="submission" date="2024-06" db="EMBL/GenBank/DDBJ databases">
        <authorList>
            <person name="Kraege A."/>
            <person name="Thomma B."/>
        </authorList>
    </citation>
    <scope>NUCLEOTIDE SEQUENCE [LARGE SCALE GENOMIC DNA]</scope>
</reference>
<evidence type="ECO:0000313" key="3">
    <source>
        <dbReference type="Proteomes" id="UP001497392"/>
    </source>
</evidence>
<comment type="caution">
    <text evidence="2">The sequence shown here is derived from an EMBL/GenBank/DDBJ whole genome shotgun (WGS) entry which is preliminary data.</text>
</comment>
<feature type="compositionally biased region" description="Basic and acidic residues" evidence="1">
    <location>
        <begin position="15"/>
        <end position="52"/>
    </location>
</feature>
<gene>
    <name evidence="2" type="primary">g6005</name>
    <name evidence="2" type="ORF">VP750_LOCUS5141</name>
</gene>